<proteinExistence type="predicted"/>
<dbReference type="EMBL" id="JAGKSP010000001">
    <property type="protein sequence ID" value="MBP3961946.1"/>
    <property type="molecule type" value="Genomic_DNA"/>
</dbReference>
<dbReference type="Proteomes" id="UP000673394">
    <property type="component" value="Unassembled WGS sequence"/>
</dbReference>
<sequence length="51" mass="5555">MHIEIMRGLGLSIQQGWHSLKGLDLRIGHHHGQAVTVGMNGEMIILAQTAP</sequence>
<protein>
    <submittedName>
        <fullName evidence="1">Uncharacterized protein</fullName>
    </submittedName>
</protein>
<organism evidence="1 2">
    <name type="scientific">Paenibacillus lignilyticus</name>
    <dbReference type="NCBI Taxonomy" id="1172615"/>
    <lineage>
        <taxon>Bacteria</taxon>
        <taxon>Bacillati</taxon>
        <taxon>Bacillota</taxon>
        <taxon>Bacilli</taxon>
        <taxon>Bacillales</taxon>
        <taxon>Paenibacillaceae</taxon>
        <taxon>Paenibacillus</taxon>
    </lineage>
</organism>
<keyword evidence="2" id="KW-1185">Reference proteome</keyword>
<name>A0ABS5C7H6_9BACL</name>
<gene>
    <name evidence="1" type="ORF">I8J30_04425</name>
</gene>
<comment type="caution">
    <text evidence="1">The sequence shown here is derived from an EMBL/GenBank/DDBJ whole genome shotgun (WGS) entry which is preliminary data.</text>
</comment>
<dbReference type="RefSeq" id="WP_210655719.1">
    <property type="nucleotide sequence ID" value="NZ_JAGKSP010000001.1"/>
</dbReference>
<evidence type="ECO:0000313" key="1">
    <source>
        <dbReference type="EMBL" id="MBP3961946.1"/>
    </source>
</evidence>
<reference evidence="1 2" key="1">
    <citation type="submission" date="2021-04" db="EMBL/GenBank/DDBJ databases">
        <title>Paenibacillus sp. DLE-14 whole genome sequence.</title>
        <authorList>
            <person name="Ham Y.J."/>
        </authorList>
    </citation>
    <scope>NUCLEOTIDE SEQUENCE [LARGE SCALE GENOMIC DNA]</scope>
    <source>
        <strain evidence="1 2">DLE-14</strain>
    </source>
</reference>
<evidence type="ECO:0000313" key="2">
    <source>
        <dbReference type="Proteomes" id="UP000673394"/>
    </source>
</evidence>
<accession>A0ABS5C7H6</accession>